<dbReference type="InterPro" id="IPR044742">
    <property type="entry name" value="DEAD/DEAH_RhlB"/>
</dbReference>
<dbReference type="PANTHER" id="PTHR47959:SF13">
    <property type="entry name" value="ATP-DEPENDENT RNA HELICASE RHLE"/>
    <property type="match status" value="1"/>
</dbReference>
<dbReference type="PANTHER" id="PTHR47959">
    <property type="entry name" value="ATP-DEPENDENT RNA HELICASE RHLE-RELATED"/>
    <property type="match status" value="1"/>
</dbReference>
<feature type="compositionally biased region" description="Basic and acidic residues" evidence="8">
    <location>
        <begin position="387"/>
        <end position="405"/>
    </location>
</feature>
<keyword evidence="4 7" id="KW-0067">ATP-binding</keyword>
<dbReference type="GO" id="GO:0016787">
    <property type="term" value="F:hydrolase activity"/>
    <property type="evidence" value="ECO:0007669"/>
    <property type="project" value="UniProtKB-KW"/>
</dbReference>
<dbReference type="Gene3D" id="3.40.50.300">
    <property type="entry name" value="P-loop containing nucleotide triphosphate hydrolases"/>
    <property type="match status" value="2"/>
</dbReference>
<dbReference type="InterPro" id="IPR027417">
    <property type="entry name" value="P-loop_NTPase"/>
</dbReference>
<evidence type="ECO:0000256" key="2">
    <source>
        <dbReference type="ARBA" id="ARBA00022801"/>
    </source>
</evidence>
<dbReference type="CDD" id="cd00268">
    <property type="entry name" value="DEADc"/>
    <property type="match status" value="1"/>
</dbReference>
<name>A0A7Y0LGV2_9GAMM</name>
<evidence type="ECO:0000256" key="4">
    <source>
        <dbReference type="ARBA" id="ARBA00022840"/>
    </source>
</evidence>
<keyword evidence="2 7" id="KW-0378">Hydrolase</keyword>
<protein>
    <submittedName>
        <fullName evidence="12">DEAD/DEAH box helicase</fullName>
    </submittedName>
</protein>
<evidence type="ECO:0000259" key="10">
    <source>
        <dbReference type="PROSITE" id="PS51194"/>
    </source>
</evidence>
<dbReference type="Proteomes" id="UP000568664">
    <property type="component" value="Unassembled WGS sequence"/>
</dbReference>
<dbReference type="PROSITE" id="PS51195">
    <property type="entry name" value="Q_MOTIF"/>
    <property type="match status" value="1"/>
</dbReference>
<comment type="caution">
    <text evidence="12">The sequence shown here is derived from an EMBL/GenBank/DDBJ whole genome shotgun (WGS) entry which is preliminary data.</text>
</comment>
<evidence type="ECO:0000256" key="7">
    <source>
        <dbReference type="RuleBase" id="RU000492"/>
    </source>
</evidence>
<evidence type="ECO:0000256" key="3">
    <source>
        <dbReference type="ARBA" id="ARBA00022806"/>
    </source>
</evidence>
<feature type="domain" description="DEAD-box RNA helicase Q" evidence="11">
    <location>
        <begin position="1"/>
        <end position="29"/>
    </location>
</feature>
<dbReference type="PROSITE" id="PS51192">
    <property type="entry name" value="HELICASE_ATP_BIND_1"/>
    <property type="match status" value="1"/>
</dbReference>
<dbReference type="InterPro" id="IPR000629">
    <property type="entry name" value="RNA-helicase_DEAD-box_CS"/>
</dbReference>
<dbReference type="SUPFAM" id="SSF52540">
    <property type="entry name" value="P-loop containing nucleoside triphosphate hydrolases"/>
    <property type="match status" value="1"/>
</dbReference>
<dbReference type="InterPro" id="IPR011545">
    <property type="entry name" value="DEAD/DEAH_box_helicase_dom"/>
</dbReference>
<dbReference type="InterPro" id="IPR014001">
    <property type="entry name" value="Helicase_ATP-bd"/>
</dbReference>
<dbReference type="Pfam" id="PF00271">
    <property type="entry name" value="Helicase_C"/>
    <property type="match status" value="1"/>
</dbReference>
<feature type="compositionally biased region" description="Basic residues" evidence="8">
    <location>
        <begin position="424"/>
        <end position="433"/>
    </location>
</feature>
<dbReference type="GO" id="GO:0003676">
    <property type="term" value="F:nucleic acid binding"/>
    <property type="evidence" value="ECO:0007669"/>
    <property type="project" value="InterPro"/>
</dbReference>
<feature type="domain" description="Helicase C-terminal" evidence="10">
    <location>
        <begin position="217"/>
        <end position="377"/>
    </location>
</feature>
<dbReference type="GO" id="GO:0003724">
    <property type="term" value="F:RNA helicase activity"/>
    <property type="evidence" value="ECO:0007669"/>
    <property type="project" value="InterPro"/>
</dbReference>
<dbReference type="SMART" id="SM00490">
    <property type="entry name" value="HELICc"/>
    <property type="match status" value="1"/>
</dbReference>
<reference evidence="12 13" key="1">
    <citation type="submission" date="2020-04" db="EMBL/GenBank/DDBJ databases">
        <title>Thalassotalea sp. M1531, isolated from the surface of marine red alga.</title>
        <authorList>
            <person name="Pang L."/>
            <person name="Lu D.-C."/>
        </authorList>
    </citation>
    <scope>NUCLEOTIDE SEQUENCE [LARGE SCALE GENOMIC DNA]</scope>
    <source>
        <strain evidence="12 13">M1531</strain>
    </source>
</reference>
<feature type="short sequence motif" description="Q motif" evidence="6">
    <location>
        <begin position="1"/>
        <end position="29"/>
    </location>
</feature>
<evidence type="ECO:0000259" key="11">
    <source>
        <dbReference type="PROSITE" id="PS51195"/>
    </source>
</evidence>
<dbReference type="SMART" id="SM00487">
    <property type="entry name" value="DEXDc"/>
    <property type="match status" value="1"/>
</dbReference>
<accession>A0A7Y0LGV2</accession>
<dbReference type="InterPro" id="IPR014014">
    <property type="entry name" value="RNA_helicase_DEAD_Q_motif"/>
</dbReference>
<dbReference type="GO" id="GO:0005829">
    <property type="term" value="C:cytosol"/>
    <property type="evidence" value="ECO:0007669"/>
    <property type="project" value="TreeGrafter"/>
</dbReference>
<keyword evidence="3 7" id="KW-0347">Helicase</keyword>
<evidence type="ECO:0000256" key="5">
    <source>
        <dbReference type="ARBA" id="ARBA00038437"/>
    </source>
</evidence>
<feature type="region of interest" description="Disordered" evidence="8">
    <location>
        <begin position="381"/>
        <end position="433"/>
    </location>
</feature>
<organism evidence="12 13">
    <name type="scientific">Thalassotalea algicola</name>
    <dbReference type="NCBI Taxonomy" id="2716224"/>
    <lineage>
        <taxon>Bacteria</taxon>
        <taxon>Pseudomonadati</taxon>
        <taxon>Pseudomonadota</taxon>
        <taxon>Gammaproteobacteria</taxon>
        <taxon>Alteromonadales</taxon>
        <taxon>Colwelliaceae</taxon>
        <taxon>Thalassotalea</taxon>
    </lineage>
</organism>
<dbReference type="RefSeq" id="WP_169076773.1">
    <property type="nucleotide sequence ID" value="NZ_JABBXH010000009.1"/>
</dbReference>
<dbReference type="PROSITE" id="PS51194">
    <property type="entry name" value="HELICASE_CTER"/>
    <property type="match status" value="1"/>
</dbReference>
<comment type="similarity">
    <text evidence="5 7">Belongs to the DEAD box helicase family.</text>
</comment>
<proteinExistence type="inferred from homology"/>
<dbReference type="PROSITE" id="PS00039">
    <property type="entry name" value="DEAD_ATP_HELICASE"/>
    <property type="match status" value="1"/>
</dbReference>
<dbReference type="AlphaFoldDB" id="A0A7Y0LGV2"/>
<dbReference type="InterPro" id="IPR001650">
    <property type="entry name" value="Helicase_C-like"/>
</dbReference>
<evidence type="ECO:0000259" key="9">
    <source>
        <dbReference type="PROSITE" id="PS51192"/>
    </source>
</evidence>
<keyword evidence="13" id="KW-1185">Reference proteome</keyword>
<sequence>MSVDAIGLSEGLLKAVKQCGYKQLTPIQQQAIPVIRSGADLLASAQTGTGKTAAFTLPILDKLAYQTNDDVSELKALILTPTRELAIQVAENVKTYSEFLPIRSGVIYGGAGMAGQEKMLKQGVDILVATPGRLLEHLALRNLSLSQVKYLVLDEADRMLDMGFLTDIERITTHIKHKHQTLMFSATFSNKVKGLANEILFTPKTIEVAKQNTTSGKVKQSVYWVSEARKRELLSEIIGVNNWHQVMVFAGTRESANQLAKELKLDGIKAALCHGEKSQGARNKALEQFVSGEVRVLVATDVAARGLDIPNLPYVVNFHLPFLAEDYVHRVGRTGRAGKSGTAISLVSPKDEKFLGNIEQLIGRHFERIVLPGYEMSEQEYSASKKHVTDAGKKNRYQTTRDKNRVITKKKSTSGSKPQTVKAKAGKKGKKRK</sequence>
<dbReference type="InterPro" id="IPR050079">
    <property type="entry name" value="DEAD_box_RNA_helicase"/>
</dbReference>
<dbReference type="CDD" id="cd18787">
    <property type="entry name" value="SF2_C_DEAD"/>
    <property type="match status" value="1"/>
</dbReference>
<evidence type="ECO:0000256" key="1">
    <source>
        <dbReference type="ARBA" id="ARBA00022741"/>
    </source>
</evidence>
<keyword evidence="1 7" id="KW-0547">Nucleotide-binding</keyword>
<evidence type="ECO:0000313" key="13">
    <source>
        <dbReference type="Proteomes" id="UP000568664"/>
    </source>
</evidence>
<dbReference type="GO" id="GO:0005524">
    <property type="term" value="F:ATP binding"/>
    <property type="evidence" value="ECO:0007669"/>
    <property type="project" value="UniProtKB-KW"/>
</dbReference>
<dbReference type="Pfam" id="PF00270">
    <property type="entry name" value="DEAD"/>
    <property type="match status" value="1"/>
</dbReference>
<dbReference type="EMBL" id="JABBXH010000009">
    <property type="protein sequence ID" value="NMP33451.1"/>
    <property type="molecule type" value="Genomic_DNA"/>
</dbReference>
<feature type="domain" description="Helicase ATP-binding" evidence="9">
    <location>
        <begin position="32"/>
        <end position="206"/>
    </location>
</feature>
<evidence type="ECO:0000256" key="6">
    <source>
        <dbReference type="PROSITE-ProRule" id="PRU00552"/>
    </source>
</evidence>
<evidence type="ECO:0000256" key="8">
    <source>
        <dbReference type="SAM" id="MobiDB-lite"/>
    </source>
</evidence>
<gene>
    <name evidence="12" type="ORF">HII17_18040</name>
</gene>
<evidence type="ECO:0000313" key="12">
    <source>
        <dbReference type="EMBL" id="NMP33451.1"/>
    </source>
</evidence>